<protein>
    <submittedName>
        <fullName evidence="2">Glycosyltransferase family 2 protein</fullName>
    </submittedName>
</protein>
<dbReference type="Pfam" id="PF00535">
    <property type="entry name" value="Glycos_transf_2"/>
    <property type="match status" value="1"/>
</dbReference>
<dbReference type="GO" id="GO:0016758">
    <property type="term" value="F:hexosyltransferase activity"/>
    <property type="evidence" value="ECO:0007669"/>
    <property type="project" value="UniProtKB-ARBA"/>
</dbReference>
<evidence type="ECO:0000313" key="3">
    <source>
        <dbReference type="Proteomes" id="UP000324358"/>
    </source>
</evidence>
<evidence type="ECO:0000259" key="1">
    <source>
        <dbReference type="Pfam" id="PF00535"/>
    </source>
</evidence>
<evidence type="ECO:0000313" key="2">
    <source>
        <dbReference type="EMBL" id="TYB71624.1"/>
    </source>
</evidence>
<dbReference type="CDD" id="cd00761">
    <property type="entry name" value="Glyco_tranf_GTA_type"/>
    <property type="match status" value="1"/>
</dbReference>
<dbReference type="InterPro" id="IPR029044">
    <property type="entry name" value="Nucleotide-diphossugar_trans"/>
</dbReference>
<dbReference type="AlphaFoldDB" id="A0A5D0QTW4"/>
<dbReference type="Proteomes" id="UP000324358">
    <property type="component" value="Unassembled WGS sequence"/>
</dbReference>
<dbReference type="InterPro" id="IPR001173">
    <property type="entry name" value="Glyco_trans_2-like"/>
</dbReference>
<organism evidence="2 3">
    <name type="scientific">Bizionia algoritergicola</name>
    <dbReference type="NCBI Taxonomy" id="291187"/>
    <lineage>
        <taxon>Bacteria</taxon>
        <taxon>Pseudomonadati</taxon>
        <taxon>Bacteroidota</taxon>
        <taxon>Flavobacteriia</taxon>
        <taxon>Flavobacteriales</taxon>
        <taxon>Flavobacteriaceae</taxon>
        <taxon>Bizionia</taxon>
    </lineage>
</organism>
<dbReference type="SUPFAM" id="SSF53448">
    <property type="entry name" value="Nucleotide-diphospho-sugar transferases"/>
    <property type="match status" value="1"/>
</dbReference>
<sequence length="300" mass="35546">MNNSLNPPLVSVILTTYNRYVYLEEAIRSIANQTYLNVEILLIDDGSEPDISDKNKLICELFSHCTYYFKPNTGQPDSRNYGIHRANGDYIAFCDDDDFWLQDKLEKQVAILDRHPEIGLVTGNIEYVNSDGVRTGRVIAQTGNHGYVFEDFLLKNRTTSITPLLRKKVFDTVGYFNPNFTIFEDWEYWRRVAYYYPFYALKDVLACVRKHDTNMTKEIVIDPFEQYRLYRILTQSLLKWGINRFGKTDKELIARVEAKRYKQILRNHCNGFRKKWCLFREIISNDISDGFYFVYLFFKY</sequence>
<keyword evidence="3" id="KW-1185">Reference proteome</keyword>
<feature type="domain" description="Glycosyltransferase 2-like" evidence="1">
    <location>
        <begin position="11"/>
        <end position="155"/>
    </location>
</feature>
<accession>A0A5D0QTW4</accession>
<dbReference type="PANTHER" id="PTHR22916:SF3">
    <property type="entry name" value="UDP-GLCNAC:BETAGAL BETA-1,3-N-ACETYLGLUCOSAMINYLTRANSFERASE-LIKE PROTEIN 1"/>
    <property type="match status" value="1"/>
</dbReference>
<name>A0A5D0QTW4_9FLAO</name>
<proteinExistence type="predicted"/>
<dbReference type="EMBL" id="VSKL01000006">
    <property type="protein sequence ID" value="TYB71624.1"/>
    <property type="molecule type" value="Genomic_DNA"/>
</dbReference>
<dbReference type="PANTHER" id="PTHR22916">
    <property type="entry name" value="GLYCOSYLTRANSFERASE"/>
    <property type="match status" value="1"/>
</dbReference>
<dbReference type="OrthoDB" id="597270at2"/>
<comment type="caution">
    <text evidence="2">The sequence shown here is derived from an EMBL/GenBank/DDBJ whole genome shotgun (WGS) entry which is preliminary data.</text>
</comment>
<keyword evidence="2" id="KW-0808">Transferase</keyword>
<dbReference type="Gene3D" id="3.90.550.10">
    <property type="entry name" value="Spore Coat Polysaccharide Biosynthesis Protein SpsA, Chain A"/>
    <property type="match status" value="1"/>
</dbReference>
<reference evidence="2 3" key="1">
    <citation type="submission" date="2019-08" db="EMBL/GenBank/DDBJ databases">
        <title>Genomes of Antarctic Bizionia species.</title>
        <authorList>
            <person name="Bowman J.P."/>
        </authorList>
    </citation>
    <scope>NUCLEOTIDE SEQUENCE [LARGE SCALE GENOMIC DNA]</scope>
    <source>
        <strain evidence="2 3">APA-1</strain>
    </source>
</reference>
<gene>
    <name evidence="2" type="ORF">ES675_13810</name>
</gene>
<dbReference type="RefSeq" id="WP_066250329.1">
    <property type="nucleotide sequence ID" value="NZ_VSKL01000006.1"/>
</dbReference>